<dbReference type="InterPro" id="IPR041669">
    <property type="entry name" value="TetR_C_15"/>
</dbReference>
<dbReference type="Pfam" id="PF00440">
    <property type="entry name" value="TetR_N"/>
    <property type="match status" value="1"/>
</dbReference>
<dbReference type="InterPro" id="IPR050109">
    <property type="entry name" value="HTH-type_TetR-like_transc_reg"/>
</dbReference>
<evidence type="ECO:0000313" key="6">
    <source>
        <dbReference type="Proteomes" id="UP000368474"/>
    </source>
</evidence>
<dbReference type="GO" id="GO:0003700">
    <property type="term" value="F:DNA-binding transcription factor activity"/>
    <property type="evidence" value="ECO:0007669"/>
    <property type="project" value="TreeGrafter"/>
</dbReference>
<dbReference type="SUPFAM" id="SSF46689">
    <property type="entry name" value="Homeodomain-like"/>
    <property type="match status" value="1"/>
</dbReference>
<keyword evidence="6" id="KW-1185">Reference proteome</keyword>
<dbReference type="Pfam" id="PF17918">
    <property type="entry name" value="TetR_C_15"/>
    <property type="match status" value="1"/>
</dbReference>
<feature type="DNA-binding region" description="H-T-H motif" evidence="2">
    <location>
        <begin position="44"/>
        <end position="63"/>
    </location>
</feature>
<protein>
    <submittedName>
        <fullName evidence="5">HTH-type transcriptional repressor KstR</fullName>
    </submittedName>
</protein>
<feature type="region of interest" description="Disordered" evidence="3">
    <location>
        <begin position="220"/>
        <end position="249"/>
    </location>
</feature>
<accession>A0A5E4U546</accession>
<sequence>MKPDTRGPATPRKTPQQARSRVTIDAIFEAALQVLLLDGGRQLTTTRVAERAGVSVGTLYQYFQNKQVLLYAVLGRHIDRIVCTVESTCLASHGEPLEVMAHSLAKAYVGAKMTDIEEAQALYRLSEDLDGRKVFADAATRMHGAVVSMLKTARNVSFDDPETVAFVFLNSMTGPIKAILENRAPAACSETLAGQIADQMATMCAAYLNRVALPAAASDAPDAAGAPVAPSSAFSATSPSSPISPKRAA</sequence>
<evidence type="ECO:0000256" key="3">
    <source>
        <dbReference type="SAM" id="MobiDB-lite"/>
    </source>
</evidence>
<dbReference type="Proteomes" id="UP000368474">
    <property type="component" value="Unassembled WGS sequence"/>
</dbReference>
<dbReference type="RefSeq" id="WP_150566395.1">
    <property type="nucleotide sequence ID" value="NZ_CABPSD010000004.1"/>
</dbReference>
<dbReference type="PROSITE" id="PS50977">
    <property type="entry name" value="HTH_TETR_2"/>
    <property type="match status" value="1"/>
</dbReference>
<feature type="domain" description="HTH tetR-type" evidence="4">
    <location>
        <begin position="21"/>
        <end position="81"/>
    </location>
</feature>
<dbReference type="GO" id="GO:0000976">
    <property type="term" value="F:transcription cis-regulatory region binding"/>
    <property type="evidence" value="ECO:0007669"/>
    <property type="project" value="TreeGrafter"/>
</dbReference>
<proteinExistence type="predicted"/>
<dbReference type="AlphaFoldDB" id="A0A5E4U546"/>
<dbReference type="InterPro" id="IPR001647">
    <property type="entry name" value="HTH_TetR"/>
</dbReference>
<dbReference type="Gene3D" id="1.10.357.10">
    <property type="entry name" value="Tetracycline Repressor, domain 2"/>
    <property type="match status" value="1"/>
</dbReference>
<reference evidence="5 6" key="1">
    <citation type="submission" date="2019-08" db="EMBL/GenBank/DDBJ databases">
        <authorList>
            <person name="Peeters C."/>
        </authorList>
    </citation>
    <scope>NUCLEOTIDE SEQUENCE [LARGE SCALE GENOMIC DNA]</scope>
    <source>
        <strain evidence="5 6">LMG 31116</strain>
    </source>
</reference>
<evidence type="ECO:0000256" key="1">
    <source>
        <dbReference type="ARBA" id="ARBA00023125"/>
    </source>
</evidence>
<keyword evidence="1 2" id="KW-0238">DNA-binding</keyword>
<name>A0A5E4U546_9BURK</name>
<dbReference type="EMBL" id="CABPSD010000004">
    <property type="protein sequence ID" value="VVD94713.1"/>
    <property type="molecule type" value="Genomic_DNA"/>
</dbReference>
<gene>
    <name evidence="5" type="primary">kstR</name>
    <name evidence="5" type="ORF">PMO31116_01791</name>
</gene>
<dbReference type="PANTHER" id="PTHR30055:SF201">
    <property type="entry name" value="TRANSCRIPTIONAL REGULATORY PROTEIN"/>
    <property type="match status" value="1"/>
</dbReference>
<dbReference type="PANTHER" id="PTHR30055">
    <property type="entry name" value="HTH-TYPE TRANSCRIPTIONAL REGULATOR RUTR"/>
    <property type="match status" value="1"/>
</dbReference>
<dbReference type="PRINTS" id="PR00455">
    <property type="entry name" value="HTHTETR"/>
</dbReference>
<evidence type="ECO:0000313" key="5">
    <source>
        <dbReference type="EMBL" id="VVD94713.1"/>
    </source>
</evidence>
<organism evidence="5 6">
    <name type="scientific">Pandoraea morbifera</name>
    <dbReference type="NCBI Taxonomy" id="2508300"/>
    <lineage>
        <taxon>Bacteria</taxon>
        <taxon>Pseudomonadati</taxon>
        <taxon>Pseudomonadota</taxon>
        <taxon>Betaproteobacteria</taxon>
        <taxon>Burkholderiales</taxon>
        <taxon>Burkholderiaceae</taxon>
        <taxon>Pandoraea</taxon>
    </lineage>
</organism>
<evidence type="ECO:0000259" key="4">
    <source>
        <dbReference type="PROSITE" id="PS50977"/>
    </source>
</evidence>
<dbReference type="InterPro" id="IPR009057">
    <property type="entry name" value="Homeodomain-like_sf"/>
</dbReference>
<evidence type="ECO:0000256" key="2">
    <source>
        <dbReference type="PROSITE-ProRule" id="PRU00335"/>
    </source>
</evidence>